<dbReference type="EMBL" id="WNWS01000189">
    <property type="protein sequence ID" value="KAE9975710.1"/>
    <property type="molecule type" value="Genomic_DNA"/>
</dbReference>
<feature type="signal peptide" evidence="1">
    <location>
        <begin position="1"/>
        <end position="21"/>
    </location>
</feature>
<organism evidence="2 3">
    <name type="scientific">Venturia inaequalis</name>
    <name type="common">Apple scab fungus</name>
    <dbReference type="NCBI Taxonomy" id="5025"/>
    <lineage>
        <taxon>Eukaryota</taxon>
        <taxon>Fungi</taxon>
        <taxon>Dikarya</taxon>
        <taxon>Ascomycota</taxon>
        <taxon>Pezizomycotina</taxon>
        <taxon>Dothideomycetes</taxon>
        <taxon>Pleosporomycetidae</taxon>
        <taxon>Venturiales</taxon>
        <taxon>Venturiaceae</taxon>
        <taxon>Venturia</taxon>
    </lineage>
</organism>
<reference evidence="2 3" key="1">
    <citation type="submission" date="2018-12" db="EMBL/GenBank/DDBJ databases">
        <title>Venturia inaequalis Genome Resource.</title>
        <authorList>
            <person name="Lichtner F.J."/>
        </authorList>
    </citation>
    <scope>NUCLEOTIDE SEQUENCE [LARGE SCALE GENOMIC DNA]</scope>
    <source>
        <strain evidence="2 3">120213</strain>
    </source>
</reference>
<name>A0A8H3USW1_VENIN</name>
<sequence>MQLHSITAVLLNLVLIQEVAAIAAVDTLDNTARAKCEPKPQNCPTQLTTAAPSTLMLTLCAKQFATIPHQPYAATYNYTAGTARRL</sequence>
<evidence type="ECO:0000313" key="3">
    <source>
        <dbReference type="Proteomes" id="UP000447873"/>
    </source>
</evidence>
<keyword evidence="1" id="KW-0732">Signal</keyword>
<evidence type="ECO:0000256" key="1">
    <source>
        <dbReference type="SAM" id="SignalP"/>
    </source>
</evidence>
<feature type="chain" id="PRO_5034484611" evidence="1">
    <location>
        <begin position="22"/>
        <end position="86"/>
    </location>
</feature>
<evidence type="ECO:0000313" key="2">
    <source>
        <dbReference type="EMBL" id="KAE9975710.1"/>
    </source>
</evidence>
<comment type="caution">
    <text evidence="2">The sequence shown here is derived from an EMBL/GenBank/DDBJ whole genome shotgun (WGS) entry which is preliminary data.</text>
</comment>
<protein>
    <submittedName>
        <fullName evidence="2">Uncharacterized protein</fullName>
    </submittedName>
</protein>
<accession>A0A8H3USW1</accession>
<dbReference type="Proteomes" id="UP000447873">
    <property type="component" value="Unassembled WGS sequence"/>
</dbReference>
<gene>
    <name evidence="2" type="ORF">EG328_003027</name>
</gene>
<proteinExistence type="predicted"/>
<dbReference type="AlphaFoldDB" id="A0A8H3USW1"/>